<organism evidence="2 3">
    <name type="scientific">Caenorhabditis angaria</name>
    <dbReference type="NCBI Taxonomy" id="860376"/>
    <lineage>
        <taxon>Eukaryota</taxon>
        <taxon>Metazoa</taxon>
        <taxon>Ecdysozoa</taxon>
        <taxon>Nematoda</taxon>
        <taxon>Chromadorea</taxon>
        <taxon>Rhabditida</taxon>
        <taxon>Rhabditina</taxon>
        <taxon>Rhabditomorpha</taxon>
        <taxon>Rhabditoidea</taxon>
        <taxon>Rhabditidae</taxon>
        <taxon>Peloderinae</taxon>
        <taxon>Caenorhabditis</taxon>
    </lineage>
</organism>
<feature type="region of interest" description="Disordered" evidence="1">
    <location>
        <begin position="113"/>
        <end position="132"/>
    </location>
</feature>
<evidence type="ECO:0000256" key="1">
    <source>
        <dbReference type="SAM" id="MobiDB-lite"/>
    </source>
</evidence>
<gene>
    <name evidence="2" type="ORF">CAMP_LOCUS16912</name>
</gene>
<protein>
    <submittedName>
        <fullName evidence="2">Uncharacterized protein</fullName>
    </submittedName>
</protein>
<feature type="compositionally biased region" description="Basic residues" evidence="1">
    <location>
        <begin position="121"/>
        <end position="132"/>
    </location>
</feature>
<keyword evidence="3" id="KW-1185">Reference proteome</keyword>
<dbReference type="EMBL" id="CANHGI010000006">
    <property type="protein sequence ID" value="CAI5454275.1"/>
    <property type="molecule type" value="Genomic_DNA"/>
</dbReference>
<comment type="caution">
    <text evidence="2">The sequence shown here is derived from an EMBL/GenBank/DDBJ whole genome shotgun (WGS) entry which is preliminary data.</text>
</comment>
<dbReference type="AlphaFoldDB" id="A0A9P1J232"/>
<feature type="region of interest" description="Disordered" evidence="1">
    <location>
        <begin position="84"/>
        <end position="107"/>
    </location>
</feature>
<accession>A0A9P1J232</accession>
<sequence>MESSRKCKKPRKKVRKIQRTLTCKVCNFNSVPSCMRKCPICLEAWHISCAPTKTISCLLVCNDCGTLHDNQMKQIQRPRLNAIQQENRIRPNKLAPQNVPDVRFTRSRSRQMVVLQQKQKPLARKRRTRKRS</sequence>
<evidence type="ECO:0000313" key="2">
    <source>
        <dbReference type="EMBL" id="CAI5454275.1"/>
    </source>
</evidence>
<evidence type="ECO:0000313" key="3">
    <source>
        <dbReference type="Proteomes" id="UP001152747"/>
    </source>
</evidence>
<name>A0A9P1J232_9PELO</name>
<proteinExistence type="predicted"/>
<dbReference type="Proteomes" id="UP001152747">
    <property type="component" value="Unassembled WGS sequence"/>
</dbReference>
<reference evidence="2" key="1">
    <citation type="submission" date="2022-11" db="EMBL/GenBank/DDBJ databases">
        <authorList>
            <person name="Kikuchi T."/>
        </authorList>
    </citation>
    <scope>NUCLEOTIDE SEQUENCE</scope>
    <source>
        <strain evidence="2">PS1010</strain>
    </source>
</reference>